<keyword evidence="1" id="KW-0472">Membrane</keyword>
<name>A0ABD1FT70_SALDI</name>
<keyword evidence="3" id="KW-1185">Reference proteome</keyword>
<keyword evidence="1" id="KW-0812">Transmembrane</keyword>
<organism evidence="2 3">
    <name type="scientific">Salvia divinorum</name>
    <name type="common">Maria pastora</name>
    <name type="synonym">Diviner's sage</name>
    <dbReference type="NCBI Taxonomy" id="28513"/>
    <lineage>
        <taxon>Eukaryota</taxon>
        <taxon>Viridiplantae</taxon>
        <taxon>Streptophyta</taxon>
        <taxon>Embryophyta</taxon>
        <taxon>Tracheophyta</taxon>
        <taxon>Spermatophyta</taxon>
        <taxon>Magnoliopsida</taxon>
        <taxon>eudicotyledons</taxon>
        <taxon>Gunneridae</taxon>
        <taxon>Pentapetalae</taxon>
        <taxon>asterids</taxon>
        <taxon>lamiids</taxon>
        <taxon>Lamiales</taxon>
        <taxon>Lamiaceae</taxon>
        <taxon>Nepetoideae</taxon>
        <taxon>Mentheae</taxon>
        <taxon>Salviinae</taxon>
        <taxon>Salvia</taxon>
        <taxon>Salvia subgen. Calosphace</taxon>
    </lineage>
</organism>
<dbReference type="InterPro" id="IPR055276">
    <property type="entry name" value="NHL41-like"/>
</dbReference>
<dbReference type="PANTHER" id="PTHR48436:SF1">
    <property type="entry name" value="2, PUTATIVE-RELATED"/>
    <property type="match status" value="1"/>
</dbReference>
<comment type="caution">
    <text evidence="2">The sequence shown here is derived from an EMBL/GenBank/DDBJ whole genome shotgun (WGS) entry which is preliminary data.</text>
</comment>
<sequence>MAMRMEETDEEEALYQYQYGLYLMQSPSTISPANTLTYSSSNKYSHHLPKFDVDSNWTKYLSLSYSNSGAWILMQLAWRFLVSFMIALLVFYVAAKPPHPHLSLQVAGIRQFRLGEGVDASGVTTKLLTSNFSINLLVDNHSNLFALHIHPPIIKLIFGRLTFAISQIQGREVYGGSDDLTVLRFNVGTKNKAMYGAGRSMQDFLESEKGLPLVIRVSLRSRFIVIWGIFEPKYHHEAQCLVVLDDSYDKKHRTQVYNSTCHVINS</sequence>
<reference evidence="2 3" key="1">
    <citation type="submission" date="2024-06" db="EMBL/GenBank/DDBJ databases">
        <title>A chromosome level genome sequence of Diviner's sage (Salvia divinorum).</title>
        <authorList>
            <person name="Ford S.A."/>
            <person name="Ro D.-K."/>
            <person name="Ness R.W."/>
            <person name="Phillips M.A."/>
        </authorList>
    </citation>
    <scope>NUCLEOTIDE SEQUENCE [LARGE SCALE GENOMIC DNA]</scope>
    <source>
        <strain evidence="2">SAF-2024a</strain>
        <tissue evidence="2">Leaf</tissue>
    </source>
</reference>
<gene>
    <name evidence="2" type="ORF">AAHA92_31150</name>
</gene>
<dbReference type="Proteomes" id="UP001567538">
    <property type="component" value="Unassembled WGS sequence"/>
</dbReference>
<evidence type="ECO:0000313" key="2">
    <source>
        <dbReference type="EMBL" id="KAL1535050.1"/>
    </source>
</evidence>
<dbReference type="EMBL" id="JBEAFC010000012">
    <property type="protein sequence ID" value="KAL1535050.1"/>
    <property type="molecule type" value="Genomic_DNA"/>
</dbReference>
<feature type="transmembrane region" description="Helical" evidence="1">
    <location>
        <begin position="76"/>
        <end position="95"/>
    </location>
</feature>
<evidence type="ECO:0000256" key="1">
    <source>
        <dbReference type="SAM" id="Phobius"/>
    </source>
</evidence>
<accession>A0ABD1FT70</accession>
<dbReference type="PANTHER" id="PTHR48436">
    <property type="entry name" value="2, PUTATIVE-RELATED"/>
    <property type="match status" value="1"/>
</dbReference>
<protein>
    <recommendedName>
        <fullName evidence="4">Late embryogenesis abundant protein LEA-2 subgroup domain-containing protein</fullName>
    </recommendedName>
</protein>
<evidence type="ECO:0000313" key="3">
    <source>
        <dbReference type="Proteomes" id="UP001567538"/>
    </source>
</evidence>
<proteinExistence type="predicted"/>
<keyword evidence="1" id="KW-1133">Transmembrane helix</keyword>
<evidence type="ECO:0008006" key="4">
    <source>
        <dbReference type="Google" id="ProtNLM"/>
    </source>
</evidence>
<dbReference type="AlphaFoldDB" id="A0ABD1FT70"/>